<protein>
    <submittedName>
        <fullName evidence="1">Nucleotidyltransferase</fullName>
    </submittedName>
</protein>
<comment type="caution">
    <text evidence="1">The sequence shown here is derived from an EMBL/GenBank/DDBJ whole genome shotgun (WGS) entry which is preliminary data.</text>
</comment>
<gene>
    <name evidence="1" type="ORF">GCM10010387_49490</name>
</gene>
<proteinExistence type="predicted"/>
<organism evidence="1 2">
    <name type="scientific">Streptomyces inusitatus</name>
    <dbReference type="NCBI Taxonomy" id="68221"/>
    <lineage>
        <taxon>Bacteria</taxon>
        <taxon>Bacillati</taxon>
        <taxon>Actinomycetota</taxon>
        <taxon>Actinomycetes</taxon>
        <taxon>Kitasatosporales</taxon>
        <taxon>Streptomycetaceae</taxon>
        <taxon>Streptomyces</taxon>
    </lineage>
</organism>
<dbReference type="AlphaFoldDB" id="A0A918QH04"/>
<evidence type="ECO:0000313" key="1">
    <source>
        <dbReference type="EMBL" id="GGZ49350.1"/>
    </source>
</evidence>
<dbReference type="InterPro" id="IPR043519">
    <property type="entry name" value="NT_sf"/>
</dbReference>
<keyword evidence="2" id="KW-1185">Reference proteome</keyword>
<sequence length="252" mass="28110">MKDRATHDLLERFTGGIRELLGPVSVWAHGSLGGGGYVQGRSDLDLIAVLARPVPVAERRRLAAFHRRLEREEPLAAKLHCGYLPVGRTADPARRHLAWAHRELYLRPVTEVTRCELHRFGVVLHGRPPAEVLPPVSEEVLVDFVVRDLRGYWQPLVRKRKLWRQDVWVDLGMLTLARASVTVRTGALISKAEALDVLRADPAAPVEVVEDIRRRRSGEEEVVPPGWIERRAGLTAAFLGPAIERVAGSAGR</sequence>
<dbReference type="SUPFAM" id="SSF81301">
    <property type="entry name" value="Nucleotidyltransferase"/>
    <property type="match status" value="1"/>
</dbReference>
<evidence type="ECO:0000313" key="2">
    <source>
        <dbReference type="Proteomes" id="UP000630936"/>
    </source>
</evidence>
<dbReference type="RefSeq" id="WP_190125418.1">
    <property type="nucleotide sequence ID" value="NZ_BMWG01000019.1"/>
</dbReference>
<reference evidence="1" key="1">
    <citation type="journal article" date="2014" name="Int. J. Syst. Evol. Microbiol.">
        <title>Complete genome sequence of Corynebacterium casei LMG S-19264T (=DSM 44701T), isolated from a smear-ripened cheese.</title>
        <authorList>
            <consortium name="US DOE Joint Genome Institute (JGI-PGF)"/>
            <person name="Walter F."/>
            <person name="Albersmeier A."/>
            <person name="Kalinowski J."/>
            <person name="Ruckert C."/>
        </authorList>
    </citation>
    <scope>NUCLEOTIDE SEQUENCE</scope>
    <source>
        <strain evidence="1">JCM 4988</strain>
    </source>
</reference>
<name>A0A918QH04_9ACTN</name>
<dbReference type="Proteomes" id="UP000630936">
    <property type="component" value="Unassembled WGS sequence"/>
</dbReference>
<dbReference type="EMBL" id="BMWG01000019">
    <property type="protein sequence ID" value="GGZ49350.1"/>
    <property type="molecule type" value="Genomic_DNA"/>
</dbReference>
<reference evidence="1" key="2">
    <citation type="submission" date="2020-09" db="EMBL/GenBank/DDBJ databases">
        <authorList>
            <person name="Sun Q."/>
            <person name="Ohkuma M."/>
        </authorList>
    </citation>
    <scope>NUCLEOTIDE SEQUENCE</scope>
    <source>
        <strain evidence="1">JCM 4988</strain>
    </source>
</reference>
<accession>A0A918QH04</accession>